<evidence type="ECO:0000313" key="3">
    <source>
        <dbReference type="Proteomes" id="UP001212042"/>
    </source>
</evidence>
<dbReference type="Proteomes" id="UP001212042">
    <property type="component" value="Unassembled WGS sequence"/>
</dbReference>
<reference evidence="2 3" key="1">
    <citation type="submission" date="2023-01" db="EMBL/GenBank/DDBJ databases">
        <title>Pseudomonas SA3-5T sp. nov., isolated from tidal flat sediment.</title>
        <authorList>
            <person name="Kim H.S."/>
            <person name="Kim J.-S."/>
            <person name="Suh M.K."/>
            <person name="Eom M.K."/>
            <person name="Lee J.-S."/>
        </authorList>
    </citation>
    <scope>NUCLEOTIDE SEQUENCE [LARGE SCALE GENOMIC DNA]</scope>
    <source>
        <strain evidence="2 3">SA3-5</strain>
    </source>
</reference>
<name>A0ABT4XHL8_9PSED</name>
<dbReference type="RefSeq" id="WP_271348516.1">
    <property type="nucleotide sequence ID" value="NZ_JAQJZJ010000006.1"/>
</dbReference>
<evidence type="ECO:0000256" key="1">
    <source>
        <dbReference type="SAM" id="MobiDB-lite"/>
    </source>
</evidence>
<sequence length="107" mass="11602">MGTLGILLSLALLLLLAYRGLNERLLAPLLCKPMDDSCSARAIAHGIVAKRGSQPPRVVHVHLRQHRGAPRGRAGHGDDPGHPVRQFLSNRPVAAAHGRDRGSRTWD</sequence>
<evidence type="ECO:0008006" key="4">
    <source>
        <dbReference type="Google" id="ProtNLM"/>
    </source>
</evidence>
<protein>
    <recommendedName>
        <fullName evidence="4">Secreted protein</fullName>
    </recommendedName>
</protein>
<feature type="compositionally biased region" description="Basic residues" evidence="1">
    <location>
        <begin position="65"/>
        <end position="74"/>
    </location>
</feature>
<feature type="region of interest" description="Disordered" evidence="1">
    <location>
        <begin position="65"/>
        <end position="107"/>
    </location>
</feature>
<proteinExistence type="predicted"/>
<organism evidence="2 3">
    <name type="scientific">Pseudomonas aestuarii</name>
    <dbReference type="NCBI Taxonomy" id="3018340"/>
    <lineage>
        <taxon>Bacteria</taxon>
        <taxon>Pseudomonadati</taxon>
        <taxon>Pseudomonadota</taxon>
        <taxon>Gammaproteobacteria</taxon>
        <taxon>Pseudomonadales</taxon>
        <taxon>Pseudomonadaceae</taxon>
        <taxon>Pseudomonas</taxon>
    </lineage>
</organism>
<keyword evidence="3" id="KW-1185">Reference proteome</keyword>
<dbReference type="EMBL" id="JAQJZJ010000006">
    <property type="protein sequence ID" value="MDA7087643.1"/>
    <property type="molecule type" value="Genomic_DNA"/>
</dbReference>
<feature type="compositionally biased region" description="Basic and acidic residues" evidence="1">
    <location>
        <begin position="97"/>
        <end position="107"/>
    </location>
</feature>
<accession>A0ABT4XHL8</accession>
<comment type="caution">
    <text evidence="2">The sequence shown here is derived from an EMBL/GenBank/DDBJ whole genome shotgun (WGS) entry which is preliminary data.</text>
</comment>
<evidence type="ECO:0000313" key="2">
    <source>
        <dbReference type="EMBL" id="MDA7087643.1"/>
    </source>
</evidence>
<gene>
    <name evidence="2" type="ORF">PH586_14730</name>
</gene>